<evidence type="ECO:0008006" key="11">
    <source>
        <dbReference type="Google" id="ProtNLM"/>
    </source>
</evidence>
<feature type="region of interest" description="Disordered" evidence="7">
    <location>
        <begin position="1179"/>
        <end position="1252"/>
    </location>
</feature>
<organism evidence="9 10">
    <name type="scientific">Cafeteria roenbergensis</name>
    <name type="common">Marine flagellate</name>
    <dbReference type="NCBI Taxonomy" id="33653"/>
    <lineage>
        <taxon>Eukaryota</taxon>
        <taxon>Sar</taxon>
        <taxon>Stramenopiles</taxon>
        <taxon>Bigyra</taxon>
        <taxon>Opalozoa</taxon>
        <taxon>Bicosoecida</taxon>
        <taxon>Cafeteriaceae</taxon>
        <taxon>Cafeteria</taxon>
    </lineage>
</organism>
<dbReference type="PANTHER" id="PTHR15146:SF3">
    <property type="entry name" value="THH1_TOM1_TOM3 DOMAIN-CONTAINING PROTEIN"/>
    <property type="match status" value="1"/>
</dbReference>
<feature type="transmembrane region" description="Helical" evidence="8">
    <location>
        <begin position="941"/>
        <end position="962"/>
    </location>
</feature>
<keyword evidence="4 8" id="KW-1133">Transmembrane helix</keyword>
<gene>
    <name evidence="9" type="ORF">FNF27_02143</name>
</gene>
<dbReference type="PANTHER" id="PTHR15146">
    <property type="entry name" value="INTEGRAL MEMBRANE PROTEIN GPR137"/>
    <property type="match status" value="1"/>
</dbReference>
<feature type="transmembrane region" description="Helical" evidence="8">
    <location>
        <begin position="863"/>
        <end position="883"/>
    </location>
</feature>
<protein>
    <recommendedName>
        <fullName evidence="11">THH1/TOM1/TOM3 domain-containing protein</fullName>
    </recommendedName>
</protein>
<feature type="transmembrane region" description="Helical" evidence="8">
    <location>
        <begin position="895"/>
        <end position="920"/>
    </location>
</feature>
<evidence type="ECO:0000313" key="9">
    <source>
        <dbReference type="EMBL" id="KAA0176447.1"/>
    </source>
</evidence>
<accession>A0A5A8EII8</accession>
<evidence type="ECO:0000313" key="10">
    <source>
        <dbReference type="Proteomes" id="UP000322899"/>
    </source>
</evidence>
<sequence>MLKVFPANNRTHPISVSSLRLRNGFTQDFVVANASFAGPLDVVLYYERSIPGRADWRASSTVSILADSPANRVQTLPRIDLSQVAGASILSTKPSSRSSGQHGHIQGAYGTMRGPGCKLHVVVRFVSSTPGWTGCVGASRLFGIRVRRGPSKCSPVVRNVSFVINEGTEVTVDLGGPEVFEVWGGGAPEHTVELLREDGSGGFVASASTVVTSDCVQPDRGRSPELVKLAEVDGKPVLAQLYDKPTGMGGAIEQVFGGRRMSANSGLVGINALTLMQAPLSAGDIVVRVAYNDMSGADIQPLLVSSAAALAGSSAHQLLVLPRGAEAWVVFRNGTAGITTNRPAVISLARFDPERDSLDGVRDGWRTVKSVEFSSGLNPEQDYVQWYEAATPLDVALRPNGGDEDVFPMPNARFTGQNGRLSSVSGTSRMCDGSAVLQVQYCESAISAPRGARTFAIEEVGSNTKRSVRLQNCHETLVLFPASLRPGQPLSFQLHVSDSKGGFTARGKPTQVSAATSEMCPLEILEQYTLIKANLPTGEGAAGSPSAASSQPEDVTILGVHLQAGATARVSGALRQLAAVSEAQCRSGNVTCGGWVAPQLAAALADRRLEAGPGDTQLAAASDEVHAMAVASIFQTVINALPGIPDEAHVSLAVVGQALTASSASGTPSTSNVSSPALASRVDAQFAHEHPPPARRHLLAIPTGIGSTVDPGSAVQDTAVFDIEAAGASQVQEEDELDMEVQVFPARSKAQVETAIAAAVAGGQLERYAKDAGIEVTALLMSKSATLASSISGTGGKETKSSVPAAVPSADGNELGVPTAAGLGFGAGVLAAALAVAVALLASRSRERAALGKVGEGHKFWSYKHGFSFLTILWTALRVGFWVDVLVAPDAVWGFARFCAFWAPHAVQFATFALLAVFFVQTINHSGWSPSSDGSSGGMRRAVTIAVVVATAVQAVFVFAAAGFASVSEANAATWGKAEASLSAIVFAGLSVGFLLLGYQLHKLPATAHNRMMLMHPRTTACVNIVLFLVFLSRSVFNLVTVSGAFSIEINSSSAFNDVAIVLVYTTWEVAPVVMLLGTVAGGGVHETAEGADPPLGLMLAIRDPDQGLLAGAQDPFEEVAVRVGSGETSSGTRWMRSPGSEASRDSGSRLGGAAVDGGSGGLNRSALDLMGVSREGYAGARPARGARASTRDDGGVAIPRPPNAGRGQSSPFDGVGLHPSFASAQQSGGESVGTDSSRGRGAARPDGANWGGGETYDSAYAAYAGGIGQFDGMYGADGDRSLADDASPQLLGEGPGLLSVAAATGQEAWAPESFT</sequence>
<dbReference type="InterPro" id="IPR029723">
    <property type="entry name" value="GPR137"/>
</dbReference>
<feature type="region of interest" description="Disordered" evidence="7">
    <location>
        <begin position="1123"/>
        <end position="1159"/>
    </location>
</feature>
<evidence type="ECO:0000256" key="3">
    <source>
        <dbReference type="ARBA" id="ARBA00022692"/>
    </source>
</evidence>
<feature type="transmembrane region" description="Helical" evidence="8">
    <location>
        <begin position="982"/>
        <end position="1001"/>
    </location>
</feature>
<name>A0A5A8EII8_CAFRO</name>
<dbReference type="OrthoDB" id="10338977at2759"/>
<keyword evidence="5 8" id="KW-0472">Membrane</keyword>
<keyword evidence="3 8" id="KW-0812">Transmembrane</keyword>
<evidence type="ECO:0000256" key="5">
    <source>
        <dbReference type="ARBA" id="ARBA00023136"/>
    </source>
</evidence>
<evidence type="ECO:0000256" key="7">
    <source>
        <dbReference type="SAM" id="MobiDB-lite"/>
    </source>
</evidence>
<keyword evidence="6" id="KW-0458">Lysosome</keyword>
<dbReference type="GO" id="GO:0012505">
    <property type="term" value="C:endomembrane system"/>
    <property type="evidence" value="ECO:0007669"/>
    <property type="project" value="UniProtKB-SubCell"/>
</dbReference>
<feature type="transmembrane region" description="Helical" evidence="8">
    <location>
        <begin position="820"/>
        <end position="842"/>
    </location>
</feature>
<feature type="transmembrane region" description="Helical" evidence="8">
    <location>
        <begin position="1022"/>
        <end position="1046"/>
    </location>
</feature>
<comment type="caution">
    <text evidence="9">The sequence shown here is derived from an EMBL/GenBank/DDBJ whole genome shotgun (WGS) entry which is preliminary data.</text>
</comment>
<dbReference type="GO" id="GO:0005765">
    <property type="term" value="C:lysosomal membrane"/>
    <property type="evidence" value="ECO:0007669"/>
    <property type="project" value="UniProtKB-SubCell"/>
</dbReference>
<evidence type="ECO:0000256" key="6">
    <source>
        <dbReference type="ARBA" id="ARBA00023228"/>
    </source>
</evidence>
<feature type="compositionally biased region" description="Polar residues" evidence="7">
    <location>
        <begin position="1223"/>
        <end position="1237"/>
    </location>
</feature>
<evidence type="ECO:0000256" key="1">
    <source>
        <dbReference type="ARBA" id="ARBA00004127"/>
    </source>
</evidence>
<dbReference type="EMBL" id="VLTO01000008">
    <property type="protein sequence ID" value="KAA0176447.1"/>
    <property type="molecule type" value="Genomic_DNA"/>
</dbReference>
<reference evidence="9 10" key="1">
    <citation type="submission" date="2019-07" db="EMBL/GenBank/DDBJ databases">
        <title>Genomes of Cafeteria roenbergensis.</title>
        <authorList>
            <person name="Fischer M.G."/>
            <person name="Hackl T."/>
            <person name="Roman M."/>
        </authorList>
    </citation>
    <scope>NUCLEOTIDE SEQUENCE [LARGE SCALE GENOMIC DNA]</scope>
    <source>
        <strain evidence="9 10">E4-10P</strain>
    </source>
</reference>
<dbReference type="Proteomes" id="UP000322899">
    <property type="component" value="Unassembled WGS sequence"/>
</dbReference>
<evidence type="ECO:0000256" key="2">
    <source>
        <dbReference type="ARBA" id="ARBA00004656"/>
    </source>
</evidence>
<dbReference type="GO" id="GO:1904263">
    <property type="term" value="P:positive regulation of TORC1 signaling"/>
    <property type="evidence" value="ECO:0007669"/>
    <property type="project" value="TreeGrafter"/>
</dbReference>
<comment type="subcellular location">
    <subcellularLocation>
        <location evidence="1">Endomembrane system</location>
        <topology evidence="1">Multi-pass membrane protein</topology>
    </subcellularLocation>
    <subcellularLocation>
        <location evidence="2">Lysosome membrane</location>
    </subcellularLocation>
</comment>
<evidence type="ECO:0000256" key="4">
    <source>
        <dbReference type="ARBA" id="ARBA00022989"/>
    </source>
</evidence>
<proteinExistence type="predicted"/>
<feature type="compositionally biased region" description="Low complexity" evidence="7">
    <location>
        <begin position="1179"/>
        <end position="1189"/>
    </location>
</feature>
<evidence type="ECO:0000256" key="8">
    <source>
        <dbReference type="SAM" id="Phobius"/>
    </source>
</evidence>